<reference evidence="1 2" key="1">
    <citation type="submission" date="2024-01" db="EMBL/GenBank/DDBJ databases">
        <title>Seven novel Bacillus-like species.</title>
        <authorList>
            <person name="Liu G."/>
        </authorList>
    </citation>
    <scope>NUCLEOTIDE SEQUENCE [LARGE SCALE GENOMIC DNA]</scope>
    <source>
        <strain evidence="1 2">FJAT-51639</strain>
    </source>
</reference>
<evidence type="ECO:0000313" key="1">
    <source>
        <dbReference type="EMBL" id="MEI4802387.1"/>
    </source>
</evidence>
<dbReference type="RefSeq" id="WP_336472918.1">
    <property type="nucleotide sequence ID" value="NZ_JBAWSX010000007.1"/>
</dbReference>
<keyword evidence="2" id="KW-1185">Reference proteome</keyword>
<gene>
    <name evidence="1" type="ORF">WAZ07_13850</name>
</gene>
<organism evidence="1 2">
    <name type="scientific">Bacillus bruguierae</name>
    <dbReference type="NCBI Taxonomy" id="3127667"/>
    <lineage>
        <taxon>Bacteria</taxon>
        <taxon>Bacillati</taxon>
        <taxon>Bacillota</taxon>
        <taxon>Bacilli</taxon>
        <taxon>Bacillales</taxon>
        <taxon>Bacillaceae</taxon>
        <taxon>Bacillus</taxon>
    </lineage>
</organism>
<accession>A0ABU8FI70</accession>
<comment type="caution">
    <text evidence="1">The sequence shown here is derived from an EMBL/GenBank/DDBJ whole genome shotgun (WGS) entry which is preliminary data.</text>
</comment>
<evidence type="ECO:0000313" key="2">
    <source>
        <dbReference type="Proteomes" id="UP001372526"/>
    </source>
</evidence>
<name>A0ABU8FI70_9BACI</name>
<protein>
    <submittedName>
        <fullName evidence="1">Uncharacterized protein</fullName>
    </submittedName>
</protein>
<sequence length="51" mass="6092">MFEKDIDLKLFLENLDPSIKKELEKERNEVEKISPGFFEFIEGDNKKTEDD</sequence>
<proteinExistence type="predicted"/>
<dbReference type="EMBL" id="JBAWSX010000007">
    <property type="protein sequence ID" value="MEI4802387.1"/>
    <property type="molecule type" value="Genomic_DNA"/>
</dbReference>
<dbReference type="Proteomes" id="UP001372526">
    <property type="component" value="Unassembled WGS sequence"/>
</dbReference>